<dbReference type="Gene3D" id="3.40.50.150">
    <property type="entry name" value="Vaccinia Virus protein VP39"/>
    <property type="match status" value="1"/>
</dbReference>
<dbReference type="RefSeq" id="WP_345060207.1">
    <property type="nucleotide sequence ID" value="NZ_BAABEX010000001.1"/>
</dbReference>
<name>A0ABP8KVV6_9BURK</name>
<dbReference type="EMBL" id="BAABEX010000001">
    <property type="protein sequence ID" value="GAA4417574.1"/>
    <property type="molecule type" value="Genomic_DNA"/>
</dbReference>
<organism evidence="1 2">
    <name type="scientific">Acidovorax lacteus</name>
    <dbReference type="NCBI Taxonomy" id="1924988"/>
    <lineage>
        <taxon>Bacteria</taxon>
        <taxon>Pseudomonadati</taxon>
        <taxon>Pseudomonadota</taxon>
        <taxon>Betaproteobacteria</taxon>
        <taxon>Burkholderiales</taxon>
        <taxon>Comamonadaceae</taxon>
        <taxon>Acidovorax</taxon>
    </lineage>
</organism>
<comment type="caution">
    <text evidence="1">The sequence shown here is derived from an EMBL/GenBank/DDBJ whole genome shotgun (WGS) entry which is preliminary data.</text>
</comment>
<reference evidence="2" key="1">
    <citation type="journal article" date="2019" name="Int. J. Syst. Evol. Microbiol.">
        <title>The Global Catalogue of Microorganisms (GCM) 10K type strain sequencing project: providing services to taxonomists for standard genome sequencing and annotation.</title>
        <authorList>
            <consortium name="The Broad Institute Genomics Platform"/>
            <consortium name="The Broad Institute Genome Sequencing Center for Infectious Disease"/>
            <person name="Wu L."/>
            <person name="Ma J."/>
        </authorList>
    </citation>
    <scope>NUCLEOTIDE SEQUENCE [LARGE SCALE GENOMIC DNA]</scope>
    <source>
        <strain evidence="2">JCM 31890</strain>
    </source>
</reference>
<evidence type="ECO:0000313" key="1">
    <source>
        <dbReference type="EMBL" id="GAA4417574.1"/>
    </source>
</evidence>
<proteinExistence type="predicted"/>
<evidence type="ECO:0000313" key="2">
    <source>
        <dbReference type="Proteomes" id="UP001501788"/>
    </source>
</evidence>
<dbReference type="SUPFAM" id="SSF53335">
    <property type="entry name" value="S-adenosyl-L-methionine-dependent methyltransferases"/>
    <property type="match status" value="1"/>
</dbReference>
<dbReference type="Pfam" id="PF13578">
    <property type="entry name" value="Methyltransf_24"/>
    <property type="match status" value="1"/>
</dbReference>
<dbReference type="InterPro" id="IPR029063">
    <property type="entry name" value="SAM-dependent_MTases_sf"/>
</dbReference>
<protein>
    <submittedName>
        <fullName evidence="1">TylF/MycF/NovP-related O-methyltransferase</fullName>
    </submittedName>
</protein>
<accession>A0ABP8KVV6</accession>
<dbReference type="Proteomes" id="UP001501788">
    <property type="component" value="Unassembled WGS sequence"/>
</dbReference>
<keyword evidence="2" id="KW-1185">Reference proteome</keyword>
<gene>
    <name evidence="1" type="ORF">GCM10023090_01390</name>
</gene>
<sequence length="248" mass="27935">MANHLTTAFFGLNDSNGFVEGIQKAVNCIGLQQGIYTGDNLFTYNRNLGFLEDEAFMAAFREHAQTPIEQAVIWRMSTILWGVRNGLRLEGDFVECACYKGTTVRVVCDAVDFGAHSDRHYYLYDLFDHDPSQPHHAMPEHSKELYGQVKARFSGFPNVTVTQGRVPDVLEQVAPQKIAFMHLDMNNAEAEIGALEVLFDRMVPGAILVLDDYGWLGYRAQKLAEDPWFAKRGYHVLEMPTGQGLVIK</sequence>